<evidence type="ECO:0000313" key="1">
    <source>
        <dbReference type="Proteomes" id="UP000887580"/>
    </source>
</evidence>
<organism evidence="1 2">
    <name type="scientific">Panagrolaimus sp. PS1159</name>
    <dbReference type="NCBI Taxonomy" id="55785"/>
    <lineage>
        <taxon>Eukaryota</taxon>
        <taxon>Metazoa</taxon>
        <taxon>Ecdysozoa</taxon>
        <taxon>Nematoda</taxon>
        <taxon>Chromadorea</taxon>
        <taxon>Rhabditida</taxon>
        <taxon>Tylenchina</taxon>
        <taxon>Panagrolaimomorpha</taxon>
        <taxon>Panagrolaimoidea</taxon>
        <taxon>Panagrolaimidae</taxon>
        <taxon>Panagrolaimus</taxon>
    </lineage>
</organism>
<name>A0AC35GR72_9BILA</name>
<protein>
    <submittedName>
        <fullName evidence="2">Eukaryotic translation initiation factor 2A</fullName>
    </submittedName>
</protein>
<reference evidence="2" key="1">
    <citation type="submission" date="2022-11" db="UniProtKB">
        <authorList>
            <consortium name="WormBaseParasite"/>
        </authorList>
    </citation>
    <scope>IDENTIFICATION</scope>
</reference>
<evidence type="ECO:0000313" key="2">
    <source>
        <dbReference type="WBParaSite" id="PS1159_v2.g7840.t1"/>
    </source>
</evidence>
<dbReference type="WBParaSite" id="PS1159_v2.g7840.t1">
    <property type="protein sequence ID" value="PS1159_v2.g7840.t1"/>
    <property type="gene ID" value="PS1159_v2.g7840"/>
</dbReference>
<accession>A0AC35GR72</accession>
<dbReference type="Proteomes" id="UP000887580">
    <property type="component" value="Unplaced"/>
</dbReference>
<sequence length="164" mass="18959">AQDDYGRFDNTLRVFDVYSGKQKPFFQPSGPTGSGRICDWPFLKWSHDEKYFAFNRAKGDSVNVYNAETFTLENQIRLAGLITFEWNPKKNIIAYCIKDKMFGSQKMFEVGIIEYPSKTNIFSQLFFVFTSKKLYWDESGEYLAAQTERSVPRNIPRGRTVGGV</sequence>
<proteinExistence type="predicted"/>